<keyword evidence="6" id="KW-1185">Reference proteome</keyword>
<gene>
    <name evidence="4" type="ORF">DQK91_09120</name>
    <name evidence="3" type="ORF">E8L03_18135</name>
</gene>
<dbReference type="Proteomes" id="UP000503251">
    <property type="component" value="Chromosome"/>
</dbReference>
<organism evidence="4 5">
    <name type="scientific">Oceanidesulfovibrio marinus</name>
    <dbReference type="NCBI Taxonomy" id="370038"/>
    <lineage>
        <taxon>Bacteria</taxon>
        <taxon>Pseudomonadati</taxon>
        <taxon>Thermodesulfobacteriota</taxon>
        <taxon>Desulfovibrionia</taxon>
        <taxon>Desulfovibrionales</taxon>
        <taxon>Desulfovibrionaceae</taxon>
        <taxon>Oceanidesulfovibrio</taxon>
    </lineage>
</organism>
<dbReference type="Proteomes" id="UP000434052">
    <property type="component" value="Unassembled WGS sequence"/>
</dbReference>
<feature type="chain" id="PRO_5030159377" description="Lipoprotein" evidence="2">
    <location>
        <begin position="24"/>
        <end position="88"/>
    </location>
</feature>
<dbReference type="AlphaFoldDB" id="A0A6P1ZGC3"/>
<evidence type="ECO:0000256" key="1">
    <source>
        <dbReference type="SAM" id="MobiDB-lite"/>
    </source>
</evidence>
<reference evidence="3 6" key="2">
    <citation type="submission" date="2019-04" db="EMBL/GenBank/DDBJ databases">
        <title>Isolation and culture of sulfate reducing bacteria from the cold seep of the South China Sea.</title>
        <authorList>
            <person name="Sun C."/>
            <person name="Liu R."/>
        </authorList>
    </citation>
    <scope>NUCLEOTIDE SEQUENCE [LARGE SCALE GENOMIC DNA]</scope>
    <source>
        <strain evidence="3 6">CS1</strain>
    </source>
</reference>
<proteinExistence type="predicted"/>
<evidence type="ECO:0000313" key="4">
    <source>
        <dbReference type="EMBL" id="TVM34054.1"/>
    </source>
</evidence>
<sequence>MRTCFFLLCIALAPMLFGGCAPKDPGGMLAAPLGGPPPDADHGYALSSLLGVDPAYLRIDGSASGGTSENAGAATDTTIDTRAKETAQ</sequence>
<evidence type="ECO:0000313" key="3">
    <source>
        <dbReference type="EMBL" id="QJT10719.1"/>
    </source>
</evidence>
<protein>
    <recommendedName>
        <fullName evidence="7">Lipoprotein</fullName>
    </recommendedName>
</protein>
<dbReference type="PROSITE" id="PS51257">
    <property type="entry name" value="PROKAR_LIPOPROTEIN"/>
    <property type="match status" value="1"/>
</dbReference>
<evidence type="ECO:0008006" key="7">
    <source>
        <dbReference type="Google" id="ProtNLM"/>
    </source>
</evidence>
<dbReference type="EMBL" id="QMIF01000005">
    <property type="protein sequence ID" value="TVM34054.1"/>
    <property type="molecule type" value="Genomic_DNA"/>
</dbReference>
<dbReference type="RefSeq" id="WP_144305050.1">
    <property type="nucleotide sequence ID" value="NZ_CP039543.1"/>
</dbReference>
<feature type="compositionally biased region" description="Polar residues" evidence="1">
    <location>
        <begin position="65"/>
        <end position="78"/>
    </location>
</feature>
<feature type="signal peptide" evidence="2">
    <location>
        <begin position="1"/>
        <end position="23"/>
    </location>
</feature>
<evidence type="ECO:0000313" key="6">
    <source>
        <dbReference type="Proteomes" id="UP000503251"/>
    </source>
</evidence>
<evidence type="ECO:0000256" key="2">
    <source>
        <dbReference type="SAM" id="SignalP"/>
    </source>
</evidence>
<name>A0A6P1ZGC3_9BACT</name>
<reference evidence="4 5" key="1">
    <citation type="submission" date="2018-06" db="EMBL/GenBank/DDBJ databases">
        <title>Complete genome of Desulfovibrio marinus P48SEP.</title>
        <authorList>
            <person name="Crispim J.S."/>
            <person name="Vidigal P.M.P."/>
            <person name="Silva L.C.F."/>
            <person name="Araujo L.C."/>
            <person name="Laguardia C.N."/>
            <person name="Dias R.S."/>
            <person name="Sousa M.P."/>
            <person name="Paula S.O."/>
            <person name="Silva C."/>
        </authorList>
    </citation>
    <scope>NUCLEOTIDE SEQUENCE [LARGE SCALE GENOMIC DNA]</scope>
    <source>
        <strain evidence="4 5">P48SEP</strain>
    </source>
</reference>
<feature type="compositionally biased region" description="Basic and acidic residues" evidence="1">
    <location>
        <begin position="79"/>
        <end position="88"/>
    </location>
</feature>
<accession>A0A6P1ZGC3</accession>
<dbReference type="EMBL" id="CP039543">
    <property type="protein sequence ID" value="QJT10719.1"/>
    <property type="molecule type" value="Genomic_DNA"/>
</dbReference>
<evidence type="ECO:0000313" key="5">
    <source>
        <dbReference type="Proteomes" id="UP000434052"/>
    </source>
</evidence>
<feature type="region of interest" description="Disordered" evidence="1">
    <location>
        <begin position="62"/>
        <end position="88"/>
    </location>
</feature>
<keyword evidence="2" id="KW-0732">Signal</keyword>